<evidence type="ECO:0000313" key="8">
    <source>
        <dbReference type="EMBL" id="CAH2092523.1"/>
    </source>
</evidence>
<keyword evidence="2 5" id="KW-0863">Zinc-finger</keyword>
<evidence type="ECO:0000256" key="1">
    <source>
        <dbReference type="ARBA" id="ARBA00022723"/>
    </source>
</evidence>
<dbReference type="PANTHER" id="PTHR46600:SF11">
    <property type="entry name" value="THAP DOMAIN-CONTAINING PROTEIN 10"/>
    <property type="match status" value="1"/>
</dbReference>
<dbReference type="PROSITE" id="PS50950">
    <property type="entry name" value="ZF_THAP"/>
    <property type="match status" value="1"/>
</dbReference>
<comment type="caution">
    <text evidence="8">The sequence shown here is derived from an EMBL/GenBank/DDBJ whole genome shotgun (WGS) entry which is preliminary data.</text>
</comment>
<dbReference type="PANTHER" id="PTHR46600">
    <property type="entry name" value="THAP DOMAIN-CONTAINING"/>
    <property type="match status" value="1"/>
</dbReference>
<evidence type="ECO:0000256" key="2">
    <source>
        <dbReference type="ARBA" id="ARBA00022771"/>
    </source>
</evidence>
<keyword evidence="9" id="KW-1185">Reference proteome</keyword>
<evidence type="ECO:0000256" key="6">
    <source>
        <dbReference type="SAM" id="MobiDB-lite"/>
    </source>
</evidence>
<name>A0AAU9U377_EUPED</name>
<keyword evidence="1" id="KW-0479">Metal-binding</keyword>
<dbReference type="InterPro" id="IPR006612">
    <property type="entry name" value="THAP_Znf"/>
</dbReference>
<feature type="domain" description="THAP-type" evidence="7">
    <location>
        <begin position="1"/>
        <end position="85"/>
    </location>
</feature>
<dbReference type="AlphaFoldDB" id="A0AAU9U377"/>
<keyword evidence="4 5" id="KW-0238">DNA-binding</keyword>
<dbReference type="InterPro" id="IPR038441">
    <property type="entry name" value="THAP_Znf_sf"/>
</dbReference>
<dbReference type="EMBL" id="CAKOGL010000012">
    <property type="protein sequence ID" value="CAH2092523.1"/>
    <property type="molecule type" value="Genomic_DNA"/>
</dbReference>
<keyword evidence="3" id="KW-0862">Zinc</keyword>
<dbReference type="Gene3D" id="6.20.210.20">
    <property type="entry name" value="THAP domain"/>
    <property type="match status" value="1"/>
</dbReference>
<evidence type="ECO:0000313" key="9">
    <source>
        <dbReference type="Proteomes" id="UP001153954"/>
    </source>
</evidence>
<dbReference type="InterPro" id="IPR026516">
    <property type="entry name" value="THAP1/10"/>
</dbReference>
<dbReference type="GO" id="GO:0043565">
    <property type="term" value="F:sequence-specific DNA binding"/>
    <property type="evidence" value="ECO:0007669"/>
    <property type="project" value="InterPro"/>
</dbReference>
<dbReference type="Proteomes" id="UP001153954">
    <property type="component" value="Unassembled WGS sequence"/>
</dbReference>
<evidence type="ECO:0000256" key="3">
    <source>
        <dbReference type="ARBA" id="ARBA00022833"/>
    </source>
</evidence>
<dbReference type="SMART" id="SM00692">
    <property type="entry name" value="DM3"/>
    <property type="match status" value="1"/>
</dbReference>
<feature type="region of interest" description="Disordered" evidence="6">
    <location>
        <begin position="82"/>
        <end position="102"/>
    </location>
</feature>
<accession>A0AAU9U377</accession>
<dbReference type="Pfam" id="PF05485">
    <property type="entry name" value="THAP"/>
    <property type="match status" value="1"/>
</dbReference>
<dbReference type="GO" id="GO:0008270">
    <property type="term" value="F:zinc ion binding"/>
    <property type="evidence" value="ECO:0007669"/>
    <property type="project" value="UniProtKB-KW"/>
</dbReference>
<dbReference type="SUPFAM" id="SSF57716">
    <property type="entry name" value="Glucocorticoid receptor-like (DNA-binding domain)"/>
    <property type="match status" value="1"/>
</dbReference>
<evidence type="ECO:0000256" key="4">
    <source>
        <dbReference type="ARBA" id="ARBA00023125"/>
    </source>
</evidence>
<feature type="region of interest" description="Disordered" evidence="6">
    <location>
        <begin position="119"/>
        <end position="166"/>
    </location>
</feature>
<proteinExistence type="predicted"/>
<evidence type="ECO:0000259" key="7">
    <source>
        <dbReference type="PROSITE" id="PS50950"/>
    </source>
</evidence>
<reference evidence="8" key="1">
    <citation type="submission" date="2022-03" db="EMBL/GenBank/DDBJ databases">
        <authorList>
            <person name="Tunstrom K."/>
        </authorList>
    </citation>
    <scope>NUCLEOTIDE SEQUENCE</scope>
</reference>
<evidence type="ECO:0000256" key="5">
    <source>
        <dbReference type="PROSITE-ProRule" id="PRU00309"/>
    </source>
</evidence>
<sequence>MTTYTGSLCAVEGCRSNKRKNKNLSFFYLPADEERRKTWTELIGRPDLASPKMKIKSHFVCSLHFDPSVITYTPKLLPDALPTKLLPDQAPEPTTSKSNPKTEIKEILSQNECSNVGKSLAATNQSPDVKSEATRTNGEISSSTRRRRKVTPRKIVKRKRRSESHI</sequence>
<dbReference type="SMART" id="SM00980">
    <property type="entry name" value="THAP"/>
    <property type="match status" value="1"/>
</dbReference>
<gene>
    <name evidence="8" type="ORF">EEDITHA_LOCUS8276</name>
</gene>
<feature type="compositionally biased region" description="Basic residues" evidence="6">
    <location>
        <begin position="144"/>
        <end position="166"/>
    </location>
</feature>
<organism evidence="8 9">
    <name type="scientific">Euphydryas editha</name>
    <name type="common">Edith's checkerspot</name>
    <dbReference type="NCBI Taxonomy" id="104508"/>
    <lineage>
        <taxon>Eukaryota</taxon>
        <taxon>Metazoa</taxon>
        <taxon>Ecdysozoa</taxon>
        <taxon>Arthropoda</taxon>
        <taxon>Hexapoda</taxon>
        <taxon>Insecta</taxon>
        <taxon>Pterygota</taxon>
        <taxon>Neoptera</taxon>
        <taxon>Endopterygota</taxon>
        <taxon>Lepidoptera</taxon>
        <taxon>Glossata</taxon>
        <taxon>Ditrysia</taxon>
        <taxon>Papilionoidea</taxon>
        <taxon>Nymphalidae</taxon>
        <taxon>Nymphalinae</taxon>
        <taxon>Euphydryas</taxon>
    </lineage>
</organism>
<feature type="compositionally biased region" description="Polar residues" evidence="6">
    <location>
        <begin position="119"/>
        <end position="143"/>
    </location>
</feature>
<protein>
    <recommendedName>
        <fullName evidence="7">THAP-type domain-containing protein</fullName>
    </recommendedName>
</protein>